<feature type="compositionally biased region" description="Polar residues" evidence="1">
    <location>
        <begin position="859"/>
        <end position="874"/>
    </location>
</feature>
<dbReference type="PANTHER" id="PTHR12069:SF0">
    <property type="entry name" value="DNA-DIRECTED RNA POLYMERASE III SUBUNIT RPC5"/>
    <property type="match status" value="1"/>
</dbReference>
<evidence type="ECO:0008006" key="4">
    <source>
        <dbReference type="Google" id="ProtNLM"/>
    </source>
</evidence>
<protein>
    <recommendedName>
        <fullName evidence="4">DNA-directed RNA polymerase III subunit RPC5</fullName>
    </recommendedName>
</protein>
<feature type="region of interest" description="Disordered" evidence="1">
    <location>
        <begin position="1100"/>
        <end position="1122"/>
    </location>
</feature>
<feature type="compositionally biased region" description="Basic and acidic residues" evidence="1">
    <location>
        <begin position="668"/>
        <end position="680"/>
    </location>
</feature>
<evidence type="ECO:0000256" key="1">
    <source>
        <dbReference type="SAM" id="MobiDB-lite"/>
    </source>
</evidence>
<sequence length="1282" mass="144061">MVRSDPGQLVWLDRVALIQSPVHRYVFCNREGLTSSAFDNRLELTHTQGAFEEERRGEERRGERDMDGGDDGIDPSAGAASDLDMALDLDLDRGASQRPARSARFQPKMKGKVKIEAPTRVKPDPDTGPPAPDPVKEDPGLGSSSQGPSSSRPDAEVAASCAMDVDGGFEEEVEEEDPVVREIDVFCSPAPLDVDSYLYILQYVHRPSWRPYELNERCEKVRVKPTKSKIEIDLSLNIDSENYDQDVSGPLRLEKQILSSSLAPSLASYAIGILDGNQLHLNPVHAVVQLRPSMTHLNPEMKENVQTAESSTKSDTNAVDSPGLSIKQPWVSLEYHPIDSHLTERYHQKMISEDHHQIPFTMKPSNYADLLYPGTSTNSKTTKVSSLRFLLSLPLEERLKKWLSEVSQVNNFNALMDLAPDNSKEDVLKVLLHYAVLVQGLWITKSSLLHEGEAALYRDYLLYLFSMNPIIPTDKLRMINYTGLKSILVPLATERRILKHWKFKESTDFIFIRNNPEIVDEQEQAWLVKFQKKKETNKLKQGSGEILCYRSGLVATPKSDMVRSDPGQLVWLDRFALIQSPVHRHVFCNREGSTSSAFDNRLELTQRKATSRRRGEERRGERDMDGSIDPSAGAASDLDMALDLDLDRGASKRPSRSARFQPKMKGKVKIEPPTRVKPDPDTGPPAPDPVKEDPGLGSSSQGPSSSRPDAEVAASCAMDVDGGFEEEVEEEDPVVREIDVFCSPATLDVDSYLYILQYVLRPSWRPYELNERCEKVRVKPTKSKIEIDLSLDIDSENYDQDVSGPCRLEKQILSSSLTPSLASYAIGILDGNQLHLNPVHAVVQFRPSMTHLNPEMKENAQTAESSTKSDTNAVDSPGFSIKQPWVSLEYHPIDSHLTERYHQKMISEDHHQIPFMMKPSNYADLLYPGTSTNSKTTKVSSLRFLLSLPLEERLKKWLSEVSQVNNFNALMDLAPDNSKEDVLKVLLHYADLVQGLWITKSSLLHEGEAALYRDYLLYLFSMNPIIPTDKLRMINYAGLKSILVPLAIERRILKHWKFKESTDFIYIRNNPEIVDEQEKAWLVRWNNIIKSLGERMHVPTPSGKRAKVVDGARGGKDKPVNTAMSTLSTETLEHLPKILLKIFQDQKIRSMNSVINGLRGLAISNSSRPREDPRTRAIINAATNGASAPVTELQAIVSQIAVDVHGVYILKSSGSSDFHRLRDVVIDLFRGKEPNAKLNKQEIRIAAKTRLQKDITDSDYNQVIRELCDSSKGSWVLKSGDQ</sequence>
<feature type="compositionally biased region" description="Low complexity" evidence="1">
    <location>
        <begin position="631"/>
        <end position="643"/>
    </location>
</feature>
<name>A0A8J5BM29_ZINOF</name>
<feature type="compositionally biased region" description="Low complexity" evidence="1">
    <location>
        <begin position="140"/>
        <end position="152"/>
    </location>
</feature>
<feature type="region of interest" description="Disordered" evidence="1">
    <location>
        <begin position="598"/>
        <end position="713"/>
    </location>
</feature>
<dbReference type="InterPro" id="IPR006886">
    <property type="entry name" value="RNA_pol_III_Rpc5"/>
</dbReference>
<gene>
    <name evidence="2" type="ORF">ZIOFF_068611</name>
</gene>
<reference evidence="2 3" key="1">
    <citation type="submission" date="2020-08" db="EMBL/GenBank/DDBJ databases">
        <title>Plant Genome Project.</title>
        <authorList>
            <person name="Zhang R.-G."/>
        </authorList>
    </citation>
    <scope>NUCLEOTIDE SEQUENCE [LARGE SCALE GENOMIC DNA]</scope>
    <source>
        <tissue evidence="2">Rhizome</tissue>
    </source>
</reference>
<dbReference type="GO" id="GO:0005666">
    <property type="term" value="C:RNA polymerase III complex"/>
    <property type="evidence" value="ECO:0007669"/>
    <property type="project" value="TreeGrafter"/>
</dbReference>
<feature type="compositionally biased region" description="Basic residues" evidence="1">
    <location>
        <begin position="651"/>
        <end position="667"/>
    </location>
</feature>
<evidence type="ECO:0000313" key="3">
    <source>
        <dbReference type="Proteomes" id="UP000734854"/>
    </source>
</evidence>
<feature type="region of interest" description="Disordered" evidence="1">
    <location>
        <begin position="46"/>
        <end position="80"/>
    </location>
</feature>
<dbReference type="Pfam" id="PF04801">
    <property type="entry name" value="RPC5"/>
    <property type="match status" value="3"/>
</dbReference>
<dbReference type="PANTHER" id="PTHR12069">
    <property type="entry name" value="DNA-DIRECTED RNA POLYMERASES III 80 KDA POLYPEPTIDE RNA POLYMERASE III SUBUNIT 5"/>
    <property type="match status" value="1"/>
</dbReference>
<dbReference type="Proteomes" id="UP000734854">
    <property type="component" value="Unassembled WGS sequence"/>
</dbReference>
<evidence type="ECO:0000313" key="2">
    <source>
        <dbReference type="EMBL" id="KAG6474673.1"/>
    </source>
</evidence>
<feature type="region of interest" description="Disordered" evidence="1">
    <location>
        <begin position="857"/>
        <end position="876"/>
    </location>
</feature>
<feature type="compositionally biased region" description="Basic and acidic residues" evidence="1">
    <location>
        <begin position="613"/>
        <end position="625"/>
    </location>
</feature>
<accession>A0A8J5BM29</accession>
<dbReference type="EMBL" id="JACMSC010000019">
    <property type="protein sequence ID" value="KAG6474673.1"/>
    <property type="molecule type" value="Genomic_DNA"/>
</dbReference>
<dbReference type="GO" id="GO:0042797">
    <property type="term" value="P:tRNA transcription by RNA polymerase III"/>
    <property type="evidence" value="ECO:0007669"/>
    <property type="project" value="TreeGrafter"/>
</dbReference>
<feature type="compositionally biased region" description="Basic and acidic residues" evidence="1">
    <location>
        <begin position="113"/>
        <end position="125"/>
    </location>
</feature>
<feature type="compositionally biased region" description="Basic and acidic residues" evidence="1">
    <location>
        <begin position="1107"/>
        <end position="1119"/>
    </location>
</feature>
<keyword evidence="3" id="KW-1185">Reference proteome</keyword>
<feature type="region of interest" description="Disordered" evidence="1">
    <location>
        <begin position="94"/>
        <end position="158"/>
    </location>
</feature>
<proteinExistence type="predicted"/>
<feature type="compositionally biased region" description="Basic and acidic residues" evidence="1">
    <location>
        <begin position="52"/>
        <end position="67"/>
    </location>
</feature>
<feature type="compositionally biased region" description="Low complexity" evidence="1">
    <location>
        <begin position="695"/>
        <end position="707"/>
    </location>
</feature>
<comment type="caution">
    <text evidence="2">The sequence shown here is derived from an EMBL/GenBank/DDBJ whole genome shotgun (WGS) entry which is preliminary data.</text>
</comment>
<organism evidence="2 3">
    <name type="scientific">Zingiber officinale</name>
    <name type="common">Ginger</name>
    <name type="synonym">Amomum zingiber</name>
    <dbReference type="NCBI Taxonomy" id="94328"/>
    <lineage>
        <taxon>Eukaryota</taxon>
        <taxon>Viridiplantae</taxon>
        <taxon>Streptophyta</taxon>
        <taxon>Embryophyta</taxon>
        <taxon>Tracheophyta</taxon>
        <taxon>Spermatophyta</taxon>
        <taxon>Magnoliopsida</taxon>
        <taxon>Liliopsida</taxon>
        <taxon>Zingiberales</taxon>
        <taxon>Zingiberaceae</taxon>
        <taxon>Zingiber</taxon>
    </lineage>
</organism>